<dbReference type="AlphaFoldDB" id="A0A438K4J3"/>
<dbReference type="EMBL" id="QGNW01000016">
    <property type="protein sequence ID" value="RVX16120.1"/>
    <property type="molecule type" value="Genomic_DNA"/>
</dbReference>
<feature type="domain" description="Reverse transcriptase Ty1/copia-type" evidence="1">
    <location>
        <begin position="59"/>
        <end position="219"/>
    </location>
</feature>
<dbReference type="InterPro" id="IPR043502">
    <property type="entry name" value="DNA/RNA_pol_sf"/>
</dbReference>
<dbReference type="Proteomes" id="UP000288805">
    <property type="component" value="Unassembled WGS sequence"/>
</dbReference>
<dbReference type="PANTHER" id="PTHR11439:SF470">
    <property type="entry name" value="CYSTEINE-RICH RLK (RECEPTOR-LIKE PROTEIN KINASE) 8"/>
    <property type="match status" value="1"/>
</dbReference>
<sequence length="373" mass="42693">MVFARSITTLELCASIGIDSGTFRSKCKAPRHENEMLQHRFSRECFRSSRLWWRVARGNAFLHGDIHEEVYMSLPLGLHHEGESLLINIVCKLHKSLYGLKQASHQWFSKFSSVLINTCFKQSTFDNSLFVKINGNSFIALLVYVDDIVIASNDQENVDELKKFLNGCFKLKDLGNLKYFLGLEVGRFSKGISVSQRHYVLQLLSDTGYLSCKTRKTPMDLNVKLSQDEGDLIDDPSMYRRMIGKLLYFTITRPDLSFSVNRLSQFLIKPRIPHLQATYHVLQYVKATVGQGLFYSSSSAIELKAFADSDWAACLDTRRSISGFCVFIGDSLVPWKSKKQHIVSRSSTKAEYHSMENATYELMWMFSLFNICT</sequence>
<dbReference type="InterPro" id="IPR013103">
    <property type="entry name" value="RVT_2"/>
</dbReference>
<protein>
    <submittedName>
        <fullName evidence="2">Retrovirus-related Pol polyprotein from transposon RE1</fullName>
    </submittedName>
</protein>
<evidence type="ECO:0000313" key="3">
    <source>
        <dbReference type="Proteomes" id="UP000288805"/>
    </source>
</evidence>
<evidence type="ECO:0000259" key="1">
    <source>
        <dbReference type="Pfam" id="PF07727"/>
    </source>
</evidence>
<dbReference type="SUPFAM" id="SSF56672">
    <property type="entry name" value="DNA/RNA polymerases"/>
    <property type="match status" value="1"/>
</dbReference>
<accession>A0A438K4J3</accession>
<comment type="caution">
    <text evidence="2">The sequence shown here is derived from an EMBL/GenBank/DDBJ whole genome shotgun (WGS) entry which is preliminary data.</text>
</comment>
<dbReference type="CDD" id="cd09272">
    <property type="entry name" value="RNase_HI_RT_Ty1"/>
    <property type="match status" value="1"/>
</dbReference>
<reference evidence="2 3" key="1">
    <citation type="journal article" date="2018" name="PLoS Genet.">
        <title>Population sequencing reveals clonal diversity and ancestral inbreeding in the grapevine cultivar Chardonnay.</title>
        <authorList>
            <person name="Roach M.J."/>
            <person name="Johnson D.L."/>
            <person name="Bohlmann J."/>
            <person name="van Vuuren H.J."/>
            <person name="Jones S.J."/>
            <person name="Pretorius I.S."/>
            <person name="Schmidt S.A."/>
            <person name="Borneman A.R."/>
        </authorList>
    </citation>
    <scope>NUCLEOTIDE SEQUENCE [LARGE SCALE GENOMIC DNA]</scope>
    <source>
        <strain evidence="3">cv. Chardonnay</strain>
        <tissue evidence="2">Leaf</tissue>
    </source>
</reference>
<proteinExistence type="predicted"/>
<dbReference type="PANTHER" id="PTHR11439">
    <property type="entry name" value="GAG-POL-RELATED RETROTRANSPOSON"/>
    <property type="match status" value="1"/>
</dbReference>
<organism evidence="2 3">
    <name type="scientific">Vitis vinifera</name>
    <name type="common">Grape</name>
    <dbReference type="NCBI Taxonomy" id="29760"/>
    <lineage>
        <taxon>Eukaryota</taxon>
        <taxon>Viridiplantae</taxon>
        <taxon>Streptophyta</taxon>
        <taxon>Embryophyta</taxon>
        <taxon>Tracheophyta</taxon>
        <taxon>Spermatophyta</taxon>
        <taxon>Magnoliopsida</taxon>
        <taxon>eudicotyledons</taxon>
        <taxon>Gunneridae</taxon>
        <taxon>Pentapetalae</taxon>
        <taxon>rosids</taxon>
        <taxon>Vitales</taxon>
        <taxon>Vitaceae</taxon>
        <taxon>Viteae</taxon>
        <taxon>Vitis</taxon>
    </lineage>
</organism>
<gene>
    <name evidence="2" type="primary">RE1_1094</name>
    <name evidence="2" type="ORF">CK203_014375</name>
</gene>
<evidence type="ECO:0000313" key="2">
    <source>
        <dbReference type="EMBL" id="RVX16120.1"/>
    </source>
</evidence>
<name>A0A438K4J3_VITVI</name>
<dbReference type="Pfam" id="PF07727">
    <property type="entry name" value="RVT_2"/>
    <property type="match status" value="1"/>
</dbReference>